<feature type="repeat" description="WD" evidence="3">
    <location>
        <begin position="1023"/>
        <end position="1055"/>
    </location>
</feature>
<dbReference type="Pfam" id="PF25469">
    <property type="entry name" value="WHD_NWD1"/>
    <property type="match status" value="1"/>
</dbReference>
<dbReference type="PANTHER" id="PTHR19871:SF41">
    <property type="entry name" value="NACHT DOMAIN- AND WD REPEAT-CONTAINING PROTEIN 1-LIKE"/>
    <property type="match status" value="1"/>
</dbReference>
<dbReference type="Gene3D" id="3.40.50.300">
    <property type="entry name" value="P-loop containing nucleotide triphosphate hydrolases"/>
    <property type="match status" value="1"/>
</dbReference>
<keyword evidence="2" id="KW-0677">Repeat</keyword>
<dbReference type="InterPro" id="IPR015943">
    <property type="entry name" value="WD40/YVTN_repeat-like_dom_sf"/>
</dbReference>
<feature type="repeat" description="WD" evidence="3">
    <location>
        <begin position="1187"/>
        <end position="1228"/>
    </location>
</feature>
<feature type="repeat" description="WD" evidence="3">
    <location>
        <begin position="1065"/>
        <end position="1106"/>
    </location>
</feature>
<evidence type="ECO:0000313" key="6">
    <source>
        <dbReference type="RefSeq" id="XP_013395515.1"/>
    </source>
</evidence>
<dbReference type="PRINTS" id="PR00320">
    <property type="entry name" value="GPROTEINBRPT"/>
</dbReference>
<dbReference type="SUPFAM" id="SSF52540">
    <property type="entry name" value="P-loop containing nucleoside triphosphate hydrolases"/>
    <property type="match status" value="1"/>
</dbReference>
<feature type="repeat" description="WD" evidence="3">
    <location>
        <begin position="981"/>
        <end position="1022"/>
    </location>
</feature>
<dbReference type="STRING" id="7574.A0A1S3IB73"/>
<reference evidence="6" key="1">
    <citation type="submission" date="2025-08" db="UniProtKB">
        <authorList>
            <consortium name="RefSeq"/>
        </authorList>
    </citation>
    <scope>IDENTIFICATION</scope>
    <source>
        <tissue evidence="6">Gonads</tissue>
    </source>
</reference>
<dbReference type="PANTHER" id="PTHR19871">
    <property type="entry name" value="BETA TRANSDUCIN-RELATED PROTEIN"/>
    <property type="match status" value="1"/>
</dbReference>
<dbReference type="PROSITE" id="PS50294">
    <property type="entry name" value="WD_REPEATS_REGION"/>
    <property type="match status" value="7"/>
</dbReference>
<feature type="repeat" description="WD" evidence="3">
    <location>
        <begin position="1145"/>
        <end position="1186"/>
    </location>
</feature>
<dbReference type="SUPFAM" id="SSF50978">
    <property type="entry name" value="WD40 repeat-like"/>
    <property type="match status" value="2"/>
</dbReference>
<dbReference type="Proteomes" id="UP000085678">
    <property type="component" value="Unplaced"/>
</dbReference>
<dbReference type="Pfam" id="PF00400">
    <property type="entry name" value="WD40"/>
    <property type="match status" value="10"/>
</dbReference>
<evidence type="ECO:0000256" key="2">
    <source>
        <dbReference type="ARBA" id="ARBA00022737"/>
    </source>
</evidence>
<organism evidence="5 6">
    <name type="scientific">Lingula anatina</name>
    <name type="common">Brachiopod</name>
    <name type="synonym">Lingula unguis</name>
    <dbReference type="NCBI Taxonomy" id="7574"/>
    <lineage>
        <taxon>Eukaryota</taxon>
        <taxon>Metazoa</taxon>
        <taxon>Spiralia</taxon>
        <taxon>Lophotrochozoa</taxon>
        <taxon>Brachiopoda</taxon>
        <taxon>Linguliformea</taxon>
        <taxon>Lingulata</taxon>
        <taxon>Lingulida</taxon>
        <taxon>Linguloidea</taxon>
        <taxon>Lingulidae</taxon>
        <taxon>Lingula</taxon>
    </lineage>
</organism>
<evidence type="ECO:0000259" key="4">
    <source>
        <dbReference type="Pfam" id="PF25469"/>
    </source>
</evidence>
<feature type="domain" description="NWD1/2-like winged helix-turn-helix" evidence="4">
    <location>
        <begin position="385"/>
        <end position="499"/>
    </location>
</feature>
<keyword evidence="1 3" id="KW-0853">WD repeat</keyword>
<dbReference type="OrthoDB" id="6283515at2759"/>
<dbReference type="RefSeq" id="XP_013395515.1">
    <property type="nucleotide sequence ID" value="XM_013540061.1"/>
</dbReference>
<dbReference type="CDD" id="cd00200">
    <property type="entry name" value="WD40"/>
    <property type="match status" value="2"/>
</dbReference>
<dbReference type="InterPro" id="IPR052752">
    <property type="entry name" value="NACHT-WD_repeat"/>
</dbReference>
<evidence type="ECO:0000256" key="1">
    <source>
        <dbReference type="ARBA" id="ARBA00022574"/>
    </source>
</evidence>
<name>A0A1S3IB73_LINAN</name>
<dbReference type="Gene3D" id="2.130.10.10">
    <property type="entry name" value="YVTN repeat-like/Quinoprotein amine dehydrogenase"/>
    <property type="match status" value="4"/>
</dbReference>
<dbReference type="PROSITE" id="PS00678">
    <property type="entry name" value="WD_REPEATS_1"/>
    <property type="match status" value="3"/>
</dbReference>
<dbReference type="InterPro" id="IPR019775">
    <property type="entry name" value="WD40_repeat_CS"/>
</dbReference>
<dbReference type="InterPro" id="IPR036322">
    <property type="entry name" value="WD40_repeat_dom_sf"/>
</dbReference>
<protein>
    <submittedName>
        <fullName evidence="6">NACHT and WD repeat domain-containing protein 2-like</fullName>
    </submittedName>
</protein>
<dbReference type="PROSITE" id="PS50082">
    <property type="entry name" value="WD_REPEATS_2"/>
    <property type="match status" value="8"/>
</dbReference>
<dbReference type="InterPro" id="IPR057588">
    <property type="entry name" value="NWD1/2-like_WH"/>
</dbReference>
<dbReference type="FunCoup" id="A0A1S3IB73">
    <property type="interactions" value="58"/>
</dbReference>
<dbReference type="KEGG" id="lak:106162698"/>
<dbReference type="InterPro" id="IPR027417">
    <property type="entry name" value="P-loop_NTPase"/>
</dbReference>
<evidence type="ECO:0000256" key="3">
    <source>
        <dbReference type="PROSITE-ProRule" id="PRU00221"/>
    </source>
</evidence>
<proteinExistence type="predicted"/>
<dbReference type="InterPro" id="IPR001680">
    <property type="entry name" value="WD40_rpt"/>
</dbReference>
<feature type="repeat" description="WD" evidence="3">
    <location>
        <begin position="729"/>
        <end position="770"/>
    </location>
</feature>
<keyword evidence="5" id="KW-1185">Reference proteome</keyword>
<evidence type="ECO:0000313" key="5">
    <source>
        <dbReference type="Proteomes" id="UP000085678"/>
    </source>
</evidence>
<gene>
    <name evidence="6" type="primary">LOC106162698</name>
</gene>
<dbReference type="InterPro" id="IPR020472">
    <property type="entry name" value="WD40_PAC1"/>
</dbReference>
<sequence>MSVVRLMEDINGDDEAASQFSDIGLLNSETDQDFQKRLSSLWTVIENTLSKKNRYRVNLPWNKIGLNSANPEHSDYLLNFGTAVTDMVENAIFEHLPTRSFLITGNPFCSKKMKLYQKVLVHTQFFLKKSGGKLYGCQDVLSQIQESLSKGAREEHYPIFIRGPVGCGKSSILARIPSILQDICSTDVLCVMRSVGLTLCSSTPKALLLSICLQLQHLVQKNLKLEGYDFQGLLECYHYLLQTLSQGHKQWLILLDGIDLLTPDNPLSSISIDWLLFLLPHRVHVIMSYTSESNRQKPSHISQLERKFCVKVPLLTVPMLLEQDMSCLIKDQFSNCSMCLSPERKKSLQKVLFQSGNPLHAWTLCEAEKHKTSPSIYFVNSVGKASTLHTNFTSTLDRLEEVYSLSVIQSIVTHITLSVNGLTEVQLLDILSRNDEVLFWCFPQDTPTILRFPHLLWTAIRFQLEPYLSRHQMENKSLFIWKHSVYADIIKERYLKKMEVIRQTHCNLAMSFMDTSDQERPLLSTARGVHFEDRGNRMTSHQPLVFNESQYNTRKLNGLWIHLLFSGDVDQFKEHTFCNFEYLMAKLHLMGVHCLINELQYSQCHVLDPELYLVWRSFTKASETLSKDFLQMPSELIGRLRKIKDVYTCHTSNLIMQCMQWCDNFDLPILVPLTPWLVDPRSPLVTEVDCPEGAELVAIVNSGQHVFYTTTTYSIQMRHLASKKKIMSFEGHSKLVTCLCLSHDNKFLVSGSQDCNVHIWDIATGDCTDTYRPHDDTVLCLALNTRDDILVTGGRDFAVHVISLIDGAMLFAKCHHAGPVSCVCLNANDTILVTASLDKTVKMWSMDDMTLLNSVVDLDSPVITMDISVDSIFLLMGLEDGIIEVRSFTTGTIVHNLDLHRVEVSSLCVSKDSQHVVVGCKNCHLLVYNLRTRELLHEHYLTTGPVSCVKVTQDEFFIVTASKNTISVWNFLKSDSSPGGNKNHSAAITCMAMSPDGKTAITGSRDCTCILWNLELSEYMETLKGHEASVSCVALSVNDAFALSGSKDGTFRVWNKTLAIPVVIYKEHQSPAVNATILPDNIRVLTTAANDTIHIWKADTGETLFVYRAPNLLLIVSPSGKLAISGNGSHSLRLWSVEDGRHIQTLHHNDKITCVTFSADSEHMVTGSTDHSLKIWEAKSGKLTQVLVEHTSAVLCVAMTTGSIHIVSGSEDRSVLVWGMPTGEVEYKLEGHTQAVTAVKVTEDGGSALSGSLDCTLRLWSIIHGCLITLFDMHHLVVDLMINSVARRIIIRLDNERFLPVLCLHNSPVSDVKCQSQISLHMANSILPIHPKPLPPTRGRLTHIYPTERRKNTIKRVSLSTLPEIIRMSPIRAPVPAGLQDQKTRKMPNRTQASETSITNFSGLLIKEKDKESKKSKFCTLL</sequence>
<dbReference type="SMART" id="SM00320">
    <property type="entry name" value="WD40"/>
    <property type="match status" value="12"/>
</dbReference>
<feature type="repeat" description="WD" evidence="3">
    <location>
        <begin position="816"/>
        <end position="854"/>
    </location>
</feature>
<dbReference type="GeneID" id="106162698"/>
<feature type="repeat" description="WD" evidence="3">
    <location>
        <begin position="1229"/>
        <end position="1262"/>
    </location>
</feature>
<accession>A0A1S3IB73</accession>
<dbReference type="InParanoid" id="A0A1S3IB73"/>